<dbReference type="EMBL" id="AJWN02000032">
    <property type="protein sequence ID" value="OEE63018.1"/>
    <property type="molecule type" value="Genomic_DNA"/>
</dbReference>
<sequence length="93" mass="10280">MTTFTLGRKTIINECSLEYDWVRQQVAEGTESGLIISAIQRCFGGDEETAGLFFDIAIGESSPGILLAHLSMIGWTAHREYDAYSEPRDAYSA</sequence>
<dbReference type="RefSeq" id="WP_016958723.1">
    <property type="nucleotide sequence ID" value="NZ_AJWN02000032.1"/>
</dbReference>
<evidence type="ECO:0000313" key="2">
    <source>
        <dbReference type="Proteomes" id="UP000095039"/>
    </source>
</evidence>
<accession>A0A1E5CBY6</accession>
<name>A0A1E5CBY6_9GAMM</name>
<dbReference type="Proteomes" id="UP000095039">
    <property type="component" value="Unassembled WGS sequence"/>
</dbReference>
<gene>
    <name evidence="1" type="ORF">A1OK_20765</name>
</gene>
<dbReference type="AlphaFoldDB" id="A0A1E5CBY6"/>
<proteinExistence type="predicted"/>
<reference evidence="1 2" key="1">
    <citation type="journal article" date="2012" name="Science">
        <title>Ecological populations of bacteria act as socially cohesive units of antibiotic production and resistance.</title>
        <authorList>
            <person name="Cordero O.X."/>
            <person name="Wildschutte H."/>
            <person name="Kirkup B."/>
            <person name="Proehl S."/>
            <person name="Ngo L."/>
            <person name="Hussain F."/>
            <person name="Le Roux F."/>
            <person name="Mincer T."/>
            <person name="Polz M.F."/>
        </authorList>
    </citation>
    <scope>NUCLEOTIDE SEQUENCE [LARGE SCALE GENOMIC DNA]</scope>
    <source>
        <strain evidence="1 2">FF-454</strain>
    </source>
</reference>
<comment type="caution">
    <text evidence="1">The sequence shown here is derived from an EMBL/GenBank/DDBJ whole genome shotgun (WGS) entry which is preliminary data.</text>
</comment>
<protein>
    <submittedName>
        <fullName evidence="1">Uncharacterized protein</fullName>
    </submittedName>
</protein>
<keyword evidence="2" id="KW-1185">Reference proteome</keyword>
<organism evidence="1 2">
    <name type="scientific">Enterovibrio norvegicus FF-454</name>
    <dbReference type="NCBI Taxonomy" id="1185651"/>
    <lineage>
        <taxon>Bacteria</taxon>
        <taxon>Pseudomonadati</taxon>
        <taxon>Pseudomonadota</taxon>
        <taxon>Gammaproteobacteria</taxon>
        <taxon>Vibrionales</taxon>
        <taxon>Vibrionaceae</taxon>
        <taxon>Enterovibrio</taxon>
    </lineage>
</organism>
<evidence type="ECO:0000313" key="1">
    <source>
        <dbReference type="EMBL" id="OEE63018.1"/>
    </source>
</evidence>